<keyword evidence="4 10" id="KW-0808">Transferase</keyword>
<feature type="transmembrane region" description="Helical" evidence="8">
    <location>
        <begin position="287"/>
        <end position="304"/>
    </location>
</feature>
<comment type="subcellular location">
    <subcellularLocation>
        <location evidence="1">Cell membrane</location>
        <topology evidence="1">Multi-pass membrane protein</topology>
    </subcellularLocation>
</comment>
<dbReference type="STRING" id="1121955.SAMN02745146_3576"/>
<sequence length="509" mass="57197">MKRLVPLLFAALKFALGFLLASRVYELHRDEYLYLDYGRHLAWGYLELPPLMALQSWLTLALGGGYFWVKLWPFLWGAATIYVVGRAAQRLGGGSWAVALASLCYLVTAFAHINALFQPNSFEILTFTLGGYWLICYAQQPRAGYLYALGLTLGLSLLNKYTALFFIAALVGAVLLSPQRRLLLRPATWGAAALALLLWAPNLAWQLTHGIPFRHHMALLHDTQLVNVSTADFFKDLLLMFFPALLVWSAGLLALLGHAPFRRYRAVGLLAVLGVGLLAALHGKNYYAMGYFPLLFAAGAVWWQQQLASRPRLGPVLRLGLLLVLLVLAVPALPYAFSVLPPARMAALGRHYVGTGANRWEDGQLHPLPQDFADMLGWQELADKTWQVYQSLPDSTRARTLILCDNYGEAGAINYYNRRRALPAALSFNGSYLHWWPARPARPYRHVIRVQEQERDNAARYARWQRLATVLNPYAREQSTVVMLGTVPLPSAIDSLYLDHRQALAEWER</sequence>
<evidence type="ECO:0000256" key="3">
    <source>
        <dbReference type="ARBA" id="ARBA00022676"/>
    </source>
</evidence>
<feature type="transmembrane region" description="Helical" evidence="8">
    <location>
        <begin position="57"/>
        <end position="84"/>
    </location>
</feature>
<evidence type="ECO:0000256" key="6">
    <source>
        <dbReference type="ARBA" id="ARBA00022989"/>
    </source>
</evidence>
<dbReference type="PANTHER" id="PTHR33908">
    <property type="entry name" value="MANNOSYLTRANSFERASE YKCB-RELATED"/>
    <property type="match status" value="1"/>
</dbReference>
<dbReference type="Proteomes" id="UP000184418">
    <property type="component" value="Unassembled WGS sequence"/>
</dbReference>
<keyword evidence="7 8" id="KW-0472">Membrane</keyword>
<keyword evidence="3 10" id="KW-0328">Glycosyltransferase</keyword>
<dbReference type="InterPro" id="IPR038731">
    <property type="entry name" value="RgtA/B/C-like"/>
</dbReference>
<evidence type="ECO:0000313" key="10">
    <source>
        <dbReference type="EMBL" id="SHJ62831.1"/>
    </source>
</evidence>
<keyword evidence="11" id="KW-1185">Reference proteome</keyword>
<dbReference type="EMBL" id="FQYN01000008">
    <property type="protein sequence ID" value="SHJ62831.1"/>
    <property type="molecule type" value="Genomic_DNA"/>
</dbReference>
<evidence type="ECO:0000256" key="1">
    <source>
        <dbReference type="ARBA" id="ARBA00004651"/>
    </source>
</evidence>
<feature type="transmembrane region" description="Helical" evidence="8">
    <location>
        <begin position="96"/>
        <end position="117"/>
    </location>
</feature>
<evidence type="ECO:0000256" key="2">
    <source>
        <dbReference type="ARBA" id="ARBA00022475"/>
    </source>
</evidence>
<evidence type="ECO:0000256" key="8">
    <source>
        <dbReference type="SAM" id="Phobius"/>
    </source>
</evidence>
<proteinExistence type="predicted"/>
<dbReference type="PANTHER" id="PTHR33908:SF11">
    <property type="entry name" value="MEMBRANE PROTEIN"/>
    <property type="match status" value="1"/>
</dbReference>
<dbReference type="OrthoDB" id="9813729at2"/>
<feature type="domain" description="Glycosyltransferase RgtA/B/C/D-like" evidence="9">
    <location>
        <begin position="49"/>
        <end position="205"/>
    </location>
</feature>
<keyword evidence="6 8" id="KW-1133">Transmembrane helix</keyword>
<dbReference type="AlphaFoldDB" id="A0A1M6KV25"/>
<evidence type="ECO:0000259" key="9">
    <source>
        <dbReference type="Pfam" id="PF13231"/>
    </source>
</evidence>
<dbReference type="InterPro" id="IPR050297">
    <property type="entry name" value="LipidA_mod_glycosyltrf_83"/>
</dbReference>
<feature type="transmembrane region" description="Helical" evidence="8">
    <location>
        <begin position="264"/>
        <end position="281"/>
    </location>
</feature>
<name>A0A1M6KV25_9BACT</name>
<reference evidence="10 11" key="1">
    <citation type="submission" date="2016-11" db="EMBL/GenBank/DDBJ databases">
        <authorList>
            <person name="Jaros S."/>
            <person name="Januszkiewicz K."/>
            <person name="Wedrychowicz H."/>
        </authorList>
    </citation>
    <scope>NUCLEOTIDE SEQUENCE [LARGE SCALE GENOMIC DNA]</scope>
    <source>
        <strain evidence="10 11">DSM 21074</strain>
    </source>
</reference>
<dbReference type="GO" id="GO:0005886">
    <property type="term" value="C:plasma membrane"/>
    <property type="evidence" value="ECO:0007669"/>
    <property type="project" value="UniProtKB-SubCell"/>
</dbReference>
<evidence type="ECO:0000256" key="7">
    <source>
        <dbReference type="ARBA" id="ARBA00023136"/>
    </source>
</evidence>
<feature type="transmembrane region" description="Helical" evidence="8">
    <location>
        <begin position="188"/>
        <end position="207"/>
    </location>
</feature>
<feature type="transmembrane region" description="Helical" evidence="8">
    <location>
        <begin position="158"/>
        <end position="176"/>
    </location>
</feature>
<protein>
    <submittedName>
        <fullName evidence="10">Dolichyl-phosphate-mannose-protein mannosyltransferase</fullName>
    </submittedName>
</protein>
<dbReference type="GO" id="GO:0009103">
    <property type="term" value="P:lipopolysaccharide biosynthetic process"/>
    <property type="evidence" value="ECO:0007669"/>
    <property type="project" value="UniProtKB-ARBA"/>
</dbReference>
<dbReference type="GO" id="GO:0016763">
    <property type="term" value="F:pentosyltransferase activity"/>
    <property type="evidence" value="ECO:0007669"/>
    <property type="project" value="TreeGrafter"/>
</dbReference>
<dbReference type="Pfam" id="PF13231">
    <property type="entry name" value="PMT_2"/>
    <property type="match status" value="1"/>
</dbReference>
<evidence type="ECO:0000313" key="11">
    <source>
        <dbReference type="Proteomes" id="UP000184418"/>
    </source>
</evidence>
<feature type="transmembrane region" description="Helical" evidence="8">
    <location>
        <begin position="237"/>
        <end position="257"/>
    </location>
</feature>
<evidence type="ECO:0000256" key="4">
    <source>
        <dbReference type="ARBA" id="ARBA00022679"/>
    </source>
</evidence>
<keyword evidence="2" id="KW-1003">Cell membrane</keyword>
<organism evidence="10 11">
    <name type="scientific">Hymenobacter daecheongensis DSM 21074</name>
    <dbReference type="NCBI Taxonomy" id="1121955"/>
    <lineage>
        <taxon>Bacteria</taxon>
        <taxon>Pseudomonadati</taxon>
        <taxon>Bacteroidota</taxon>
        <taxon>Cytophagia</taxon>
        <taxon>Cytophagales</taxon>
        <taxon>Hymenobacteraceae</taxon>
        <taxon>Hymenobacter</taxon>
    </lineage>
</organism>
<feature type="transmembrane region" description="Helical" evidence="8">
    <location>
        <begin position="316"/>
        <end position="337"/>
    </location>
</feature>
<accession>A0A1M6KV25</accession>
<dbReference type="RefSeq" id="WP_073111711.1">
    <property type="nucleotide sequence ID" value="NZ_FQYN01000008.1"/>
</dbReference>
<keyword evidence="5 8" id="KW-0812">Transmembrane</keyword>
<gene>
    <name evidence="10" type="ORF">SAMN02745146_3576</name>
</gene>
<evidence type="ECO:0000256" key="5">
    <source>
        <dbReference type="ARBA" id="ARBA00022692"/>
    </source>
</evidence>